<evidence type="ECO:0000259" key="7">
    <source>
        <dbReference type="Pfam" id="PF09335"/>
    </source>
</evidence>
<protein>
    <recommendedName>
        <fullName evidence="6">TVP38/TMEM64 family membrane protein</fullName>
    </recommendedName>
</protein>
<keyword evidence="3 6" id="KW-0812">Transmembrane</keyword>
<evidence type="ECO:0000313" key="8">
    <source>
        <dbReference type="EMBL" id="OSM04902.1"/>
    </source>
</evidence>
<evidence type="ECO:0000256" key="1">
    <source>
        <dbReference type="ARBA" id="ARBA00004651"/>
    </source>
</evidence>
<dbReference type="AlphaFoldDB" id="A0A1Y2K5D5"/>
<dbReference type="InterPro" id="IPR015414">
    <property type="entry name" value="TMEM64"/>
</dbReference>
<feature type="domain" description="VTT" evidence="7">
    <location>
        <begin position="79"/>
        <end position="196"/>
    </location>
</feature>
<proteinExistence type="inferred from homology"/>
<keyword evidence="5 6" id="KW-0472">Membrane</keyword>
<dbReference type="InterPro" id="IPR032816">
    <property type="entry name" value="VTT_dom"/>
</dbReference>
<comment type="similarity">
    <text evidence="6">Belongs to the TVP38/TMEM64 family.</text>
</comment>
<evidence type="ECO:0000313" key="9">
    <source>
        <dbReference type="Proteomes" id="UP000194003"/>
    </source>
</evidence>
<comment type="caution">
    <text evidence="8">The sequence shown here is derived from an EMBL/GenBank/DDBJ whole genome shotgun (WGS) entry which is preliminary data.</text>
</comment>
<keyword evidence="9" id="KW-1185">Reference proteome</keyword>
<feature type="transmembrane region" description="Helical" evidence="6">
    <location>
        <begin position="20"/>
        <end position="39"/>
    </location>
</feature>
<accession>A0A1Y2K5D5</accession>
<evidence type="ECO:0000256" key="6">
    <source>
        <dbReference type="RuleBase" id="RU366058"/>
    </source>
</evidence>
<evidence type="ECO:0000256" key="4">
    <source>
        <dbReference type="ARBA" id="ARBA00022989"/>
    </source>
</evidence>
<sequence length="239" mass="26102">MTSKQSLNPLKGKTGWRRFIGVKRLIALSMLAALGYIAWRLRQEGLLHPEAIQSMLSEHPVQSVLLFTGFFMLAVLTTFPSLPLNLAAGYFWGGILGGVLIASAGSLAAIIAFVLARTTIGQPLAHRFDNRIVAKLQSEFDAKGWRFVAFARLNPIMPTGALNYLFGLTSLKLRTYATTTFVFLLPPSIAFAILGEQAGGFMIEGQTQTWVQTALWIAAGATLLIAVKYLSKILNQSKE</sequence>
<dbReference type="PANTHER" id="PTHR12677:SF59">
    <property type="entry name" value="GOLGI APPARATUS MEMBRANE PROTEIN TVP38-RELATED"/>
    <property type="match status" value="1"/>
</dbReference>
<evidence type="ECO:0000256" key="3">
    <source>
        <dbReference type="ARBA" id="ARBA00022692"/>
    </source>
</evidence>
<comment type="subcellular location">
    <subcellularLocation>
        <location evidence="1 6">Cell membrane</location>
        <topology evidence="1 6">Multi-pass membrane protein</topology>
    </subcellularLocation>
</comment>
<feature type="transmembrane region" description="Helical" evidence="6">
    <location>
        <begin position="175"/>
        <end position="194"/>
    </location>
</feature>
<feature type="transmembrane region" description="Helical" evidence="6">
    <location>
        <begin position="214"/>
        <end position="231"/>
    </location>
</feature>
<dbReference type="STRING" id="1434232.MAIT1_03010"/>
<name>A0A1Y2K5D5_9PROT</name>
<organism evidence="8 9">
    <name type="scientific">Magnetofaba australis IT-1</name>
    <dbReference type="NCBI Taxonomy" id="1434232"/>
    <lineage>
        <taxon>Bacteria</taxon>
        <taxon>Pseudomonadati</taxon>
        <taxon>Pseudomonadota</taxon>
        <taxon>Magnetococcia</taxon>
        <taxon>Magnetococcales</taxon>
        <taxon>Magnetococcaceae</taxon>
        <taxon>Magnetofaba</taxon>
    </lineage>
</organism>
<evidence type="ECO:0000256" key="2">
    <source>
        <dbReference type="ARBA" id="ARBA00022475"/>
    </source>
</evidence>
<gene>
    <name evidence="8" type="ORF">MAIT1_03010</name>
</gene>
<dbReference type="EMBL" id="LVJN01000018">
    <property type="protein sequence ID" value="OSM04902.1"/>
    <property type="molecule type" value="Genomic_DNA"/>
</dbReference>
<keyword evidence="4 6" id="KW-1133">Transmembrane helix</keyword>
<feature type="transmembrane region" description="Helical" evidence="6">
    <location>
        <begin position="91"/>
        <end position="116"/>
    </location>
</feature>
<keyword evidence="2 6" id="KW-1003">Cell membrane</keyword>
<dbReference type="GO" id="GO:0005886">
    <property type="term" value="C:plasma membrane"/>
    <property type="evidence" value="ECO:0007669"/>
    <property type="project" value="UniProtKB-SubCell"/>
</dbReference>
<evidence type="ECO:0000256" key="5">
    <source>
        <dbReference type="ARBA" id="ARBA00023136"/>
    </source>
</evidence>
<dbReference type="Proteomes" id="UP000194003">
    <property type="component" value="Unassembled WGS sequence"/>
</dbReference>
<reference evidence="8 9" key="1">
    <citation type="journal article" date="2016" name="BMC Genomics">
        <title>Combined genomic and structural analyses of a cultured magnetotactic bacterium reveals its niche adaptation to a dynamic environment.</title>
        <authorList>
            <person name="Araujo A.C."/>
            <person name="Morillo V."/>
            <person name="Cypriano J."/>
            <person name="Teixeira L.C."/>
            <person name="Leao P."/>
            <person name="Lyra S."/>
            <person name="Almeida L.G."/>
            <person name="Bazylinski D.A."/>
            <person name="Vasconcellos A.T."/>
            <person name="Abreu F."/>
            <person name="Lins U."/>
        </authorList>
    </citation>
    <scope>NUCLEOTIDE SEQUENCE [LARGE SCALE GENOMIC DNA]</scope>
    <source>
        <strain evidence="8 9">IT-1</strain>
    </source>
</reference>
<dbReference type="Pfam" id="PF09335">
    <property type="entry name" value="VTT_dom"/>
    <property type="match status" value="1"/>
</dbReference>
<dbReference type="PANTHER" id="PTHR12677">
    <property type="entry name" value="GOLGI APPARATUS MEMBRANE PROTEIN TVP38-RELATED"/>
    <property type="match status" value="1"/>
</dbReference>
<feature type="transmembrane region" description="Helical" evidence="6">
    <location>
        <begin position="60"/>
        <end position="79"/>
    </location>
</feature>